<reference evidence="2 3" key="1">
    <citation type="journal article" date="2018" name="Cell">
        <title>The Chara Genome: Secondary Complexity and Implications for Plant Terrestrialization.</title>
        <authorList>
            <person name="Nishiyama T."/>
            <person name="Sakayama H."/>
            <person name="Vries J.D."/>
            <person name="Buschmann H."/>
            <person name="Saint-Marcoux D."/>
            <person name="Ullrich K.K."/>
            <person name="Haas F.B."/>
            <person name="Vanderstraeten L."/>
            <person name="Becker D."/>
            <person name="Lang D."/>
            <person name="Vosolsobe S."/>
            <person name="Rombauts S."/>
            <person name="Wilhelmsson P.K.I."/>
            <person name="Janitza P."/>
            <person name="Kern R."/>
            <person name="Heyl A."/>
            <person name="Rumpler F."/>
            <person name="Villalobos L.I.A.C."/>
            <person name="Clay J.M."/>
            <person name="Skokan R."/>
            <person name="Toyoda A."/>
            <person name="Suzuki Y."/>
            <person name="Kagoshima H."/>
            <person name="Schijlen E."/>
            <person name="Tajeshwar N."/>
            <person name="Catarino B."/>
            <person name="Hetherington A.J."/>
            <person name="Saltykova A."/>
            <person name="Bonnot C."/>
            <person name="Breuninger H."/>
            <person name="Symeonidi A."/>
            <person name="Radhakrishnan G.V."/>
            <person name="Van Nieuwerburgh F."/>
            <person name="Deforce D."/>
            <person name="Chang C."/>
            <person name="Karol K.G."/>
            <person name="Hedrich R."/>
            <person name="Ulvskov P."/>
            <person name="Glockner G."/>
            <person name="Delwiche C.F."/>
            <person name="Petrasek J."/>
            <person name="Van de Peer Y."/>
            <person name="Friml J."/>
            <person name="Beilby M."/>
            <person name="Dolan L."/>
            <person name="Kohara Y."/>
            <person name="Sugano S."/>
            <person name="Fujiyama A."/>
            <person name="Delaux P.-M."/>
            <person name="Quint M."/>
            <person name="TheiBen G."/>
            <person name="Hagemann M."/>
            <person name="Harholt J."/>
            <person name="Dunand C."/>
            <person name="Zachgo S."/>
            <person name="Langdale J."/>
            <person name="Maumus F."/>
            <person name="Straeten D.V.D."/>
            <person name="Gould S.B."/>
            <person name="Rensing S.A."/>
        </authorList>
    </citation>
    <scope>NUCLEOTIDE SEQUENCE [LARGE SCALE GENOMIC DNA]</scope>
    <source>
        <strain evidence="2 3">S276</strain>
    </source>
</reference>
<evidence type="ECO:0000313" key="2">
    <source>
        <dbReference type="EMBL" id="GBG82000.1"/>
    </source>
</evidence>
<feature type="region of interest" description="Disordered" evidence="1">
    <location>
        <begin position="130"/>
        <end position="149"/>
    </location>
</feature>
<accession>A0A388LI46</accession>
<protein>
    <submittedName>
        <fullName evidence="2">Uncharacterized protein</fullName>
    </submittedName>
</protein>
<proteinExistence type="predicted"/>
<keyword evidence="3" id="KW-1185">Reference proteome</keyword>
<dbReference type="Gramene" id="GBG82000">
    <property type="protein sequence ID" value="GBG82000"/>
    <property type="gene ID" value="CBR_g34180"/>
</dbReference>
<dbReference type="AlphaFoldDB" id="A0A388LI46"/>
<sequence>MDLVGELQHRAEEWLIILEEGCKQLWTIVGVLTMRQQEGEEIDGGAISMDQWLEDRTQEMLDIMWELEEGPDPRLDAYIDWRRADDRMGACKALFTMGRNLRNQLEIRKGKGEMGDKGDRDVWVEGGVEAGEENCGDNTNNSKNNNNNNINNNIGIKDIDCDNNNNINDNDGDNINNNNNNNNDDGGSDDHGSSRAESGARASEVIISMMAEMLQADVVGIGADMDTGFAIFPPFNDNDGDNNNNNNNNDDEGGATTTAAA</sequence>
<evidence type="ECO:0000313" key="3">
    <source>
        <dbReference type="Proteomes" id="UP000265515"/>
    </source>
</evidence>
<feature type="region of interest" description="Disordered" evidence="1">
    <location>
        <begin position="234"/>
        <end position="261"/>
    </location>
</feature>
<organism evidence="2 3">
    <name type="scientific">Chara braunii</name>
    <name type="common">Braun's stonewort</name>
    <dbReference type="NCBI Taxonomy" id="69332"/>
    <lineage>
        <taxon>Eukaryota</taxon>
        <taxon>Viridiplantae</taxon>
        <taxon>Streptophyta</taxon>
        <taxon>Charophyceae</taxon>
        <taxon>Charales</taxon>
        <taxon>Characeae</taxon>
        <taxon>Chara</taxon>
    </lineage>
</organism>
<dbReference type="EMBL" id="BFEA01000393">
    <property type="protein sequence ID" value="GBG82000.1"/>
    <property type="molecule type" value="Genomic_DNA"/>
</dbReference>
<feature type="region of interest" description="Disordered" evidence="1">
    <location>
        <begin position="170"/>
        <end position="200"/>
    </location>
</feature>
<name>A0A388LI46_CHABU</name>
<feature type="compositionally biased region" description="Low complexity" evidence="1">
    <location>
        <begin position="170"/>
        <end position="185"/>
    </location>
</feature>
<evidence type="ECO:0000256" key="1">
    <source>
        <dbReference type="SAM" id="MobiDB-lite"/>
    </source>
</evidence>
<comment type="caution">
    <text evidence="2">The sequence shown here is derived from an EMBL/GenBank/DDBJ whole genome shotgun (WGS) entry which is preliminary data.</text>
</comment>
<feature type="compositionally biased region" description="Low complexity" evidence="1">
    <location>
        <begin position="136"/>
        <end position="149"/>
    </location>
</feature>
<dbReference type="Proteomes" id="UP000265515">
    <property type="component" value="Unassembled WGS sequence"/>
</dbReference>
<gene>
    <name evidence="2" type="ORF">CBR_g34180</name>
</gene>